<sequence>MLAARFMIGTQWCTDKELQFRKIILMRLVQHIRSLRWPSFCLISSQPIMFAFLGSLILSRGAFVSAIAQPQTYANATPALTGEDKQFSQ</sequence>
<dbReference type="AlphaFoldDB" id="A0A6G1INJ8"/>
<dbReference type="Proteomes" id="UP000799291">
    <property type="component" value="Unassembled WGS sequence"/>
</dbReference>
<dbReference type="EMBL" id="MU005601">
    <property type="protein sequence ID" value="KAF2679792.1"/>
    <property type="molecule type" value="Genomic_DNA"/>
</dbReference>
<evidence type="ECO:0000313" key="2">
    <source>
        <dbReference type="Proteomes" id="UP000799291"/>
    </source>
</evidence>
<name>A0A6G1INJ8_9PLEO</name>
<proteinExistence type="predicted"/>
<protein>
    <submittedName>
        <fullName evidence="1">Uncharacterized protein</fullName>
    </submittedName>
</protein>
<gene>
    <name evidence="1" type="ORF">K458DRAFT_114103</name>
</gene>
<accession>A0A6G1INJ8</accession>
<evidence type="ECO:0000313" key="1">
    <source>
        <dbReference type="EMBL" id="KAF2679792.1"/>
    </source>
</evidence>
<keyword evidence="2" id="KW-1185">Reference proteome</keyword>
<reference evidence="1" key="1">
    <citation type="journal article" date="2020" name="Stud. Mycol.">
        <title>101 Dothideomycetes genomes: a test case for predicting lifestyles and emergence of pathogens.</title>
        <authorList>
            <person name="Haridas S."/>
            <person name="Albert R."/>
            <person name="Binder M."/>
            <person name="Bloem J."/>
            <person name="Labutti K."/>
            <person name="Salamov A."/>
            <person name="Andreopoulos B."/>
            <person name="Baker S."/>
            <person name="Barry K."/>
            <person name="Bills G."/>
            <person name="Bluhm B."/>
            <person name="Cannon C."/>
            <person name="Castanera R."/>
            <person name="Culley D."/>
            <person name="Daum C."/>
            <person name="Ezra D."/>
            <person name="Gonzalez J."/>
            <person name="Henrissat B."/>
            <person name="Kuo A."/>
            <person name="Liang C."/>
            <person name="Lipzen A."/>
            <person name="Lutzoni F."/>
            <person name="Magnuson J."/>
            <person name="Mondo S."/>
            <person name="Nolan M."/>
            <person name="Ohm R."/>
            <person name="Pangilinan J."/>
            <person name="Park H.-J."/>
            <person name="Ramirez L."/>
            <person name="Alfaro M."/>
            <person name="Sun H."/>
            <person name="Tritt A."/>
            <person name="Yoshinaga Y."/>
            <person name="Zwiers L.-H."/>
            <person name="Turgeon B."/>
            <person name="Goodwin S."/>
            <person name="Spatafora J."/>
            <person name="Crous P."/>
            <person name="Grigoriev I."/>
        </authorList>
    </citation>
    <scope>NUCLEOTIDE SEQUENCE</scope>
    <source>
        <strain evidence="1">CBS 122367</strain>
    </source>
</reference>
<organism evidence="1 2">
    <name type="scientific">Lentithecium fluviatile CBS 122367</name>
    <dbReference type="NCBI Taxonomy" id="1168545"/>
    <lineage>
        <taxon>Eukaryota</taxon>
        <taxon>Fungi</taxon>
        <taxon>Dikarya</taxon>
        <taxon>Ascomycota</taxon>
        <taxon>Pezizomycotina</taxon>
        <taxon>Dothideomycetes</taxon>
        <taxon>Pleosporomycetidae</taxon>
        <taxon>Pleosporales</taxon>
        <taxon>Massarineae</taxon>
        <taxon>Lentitheciaceae</taxon>
        <taxon>Lentithecium</taxon>
    </lineage>
</organism>